<dbReference type="GO" id="GO:0009847">
    <property type="term" value="P:spore germination"/>
    <property type="evidence" value="ECO:0007669"/>
    <property type="project" value="InterPro"/>
</dbReference>
<name>A0A645DWC7_9ZZZZ</name>
<dbReference type="EMBL" id="VSSQ01039551">
    <property type="protein sequence ID" value="MPM92642.1"/>
    <property type="molecule type" value="Genomic_DNA"/>
</dbReference>
<protein>
    <submittedName>
        <fullName evidence="2">Sporulation protein YpeB</fullName>
    </submittedName>
</protein>
<feature type="domain" description="Sporulation protein YpeB PepSY1 and PepSY2" evidence="1">
    <location>
        <begin position="8"/>
        <end position="188"/>
    </location>
</feature>
<dbReference type="Pfam" id="PF14620">
    <property type="entry name" value="YPEB_PepSY1-2"/>
    <property type="match status" value="1"/>
</dbReference>
<comment type="caution">
    <text evidence="2">The sequence shown here is derived from an EMBL/GenBank/DDBJ whole genome shotgun (WGS) entry which is preliminary data.</text>
</comment>
<organism evidence="2">
    <name type="scientific">bioreactor metagenome</name>
    <dbReference type="NCBI Taxonomy" id="1076179"/>
    <lineage>
        <taxon>unclassified sequences</taxon>
        <taxon>metagenomes</taxon>
        <taxon>ecological metagenomes</taxon>
    </lineage>
</organism>
<accession>A0A645DWC7</accession>
<sequence>MTDPEAEQQYPKLIYDGPFSESTEKSEALGLGAEQVDEARALQIASEFLGISGLTSSGTEEGRIPAFCFSGTLGNGSPVEISITKQGGQCLWWLANATGTAQNLPDANTIKQLSDKGKEYLAAHGLPAMESTYAQYYEGVMIINYAATQGDVILYPDLVKVWFDLGNGEVCGIDARNYLFSHTERDIPEAKLTPDEAQGHVTTALEIVSVRKALIAVNTNDERLCYEFKGKFGQDSFIIYINAETGAEEEIFKIIDSENGQLVI</sequence>
<evidence type="ECO:0000259" key="1">
    <source>
        <dbReference type="Pfam" id="PF14620"/>
    </source>
</evidence>
<dbReference type="InterPro" id="IPR014239">
    <property type="entry name" value="YpeB_PepSY1-2"/>
</dbReference>
<reference evidence="2" key="1">
    <citation type="submission" date="2019-08" db="EMBL/GenBank/DDBJ databases">
        <authorList>
            <person name="Kucharzyk K."/>
            <person name="Murdoch R.W."/>
            <person name="Higgins S."/>
            <person name="Loffler F."/>
        </authorList>
    </citation>
    <scope>NUCLEOTIDE SEQUENCE</scope>
</reference>
<gene>
    <name evidence="2" type="primary">ypeB_4</name>
    <name evidence="2" type="ORF">SDC9_139777</name>
</gene>
<proteinExistence type="predicted"/>
<evidence type="ECO:0000313" key="2">
    <source>
        <dbReference type="EMBL" id="MPM92642.1"/>
    </source>
</evidence>
<dbReference type="AlphaFoldDB" id="A0A645DWC7"/>